<dbReference type="FunFam" id="3.40.50.12230:FF:000001">
    <property type="entry name" value="Methionyl-tRNA formyltransferase"/>
    <property type="match status" value="1"/>
</dbReference>
<dbReference type="SUPFAM" id="SSF50486">
    <property type="entry name" value="FMT C-terminal domain-like"/>
    <property type="match status" value="1"/>
</dbReference>
<dbReference type="GO" id="GO:0004479">
    <property type="term" value="F:methionyl-tRNA formyltransferase activity"/>
    <property type="evidence" value="ECO:0007669"/>
    <property type="project" value="UniProtKB-UniRule"/>
</dbReference>
<evidence type="ECO:0000256" key="1">
    <source>
        <dbReference type="ARBA" id="ARBA00010699"/>
    </source>
</evidence>
<sequence length="323" mass="36046">MTQRIVFMGTPHFAAHVLEQLINHDFEVVLVVTQPDRPVGRKRILTPTPVKEVALAHHLEVFQPENIKEDEAMKRITSLEPDLIITAAYGQFLPQAMLQLPTLGAINVHASLLPKYRGGAPIHYALWNGDEETGITIMYMTKAMDAGDIISQRSIPIESSDDVGVLFEKLAILGGELLVDTLPDLFAGKVQPQVQNEAEVSYAPEITKEQERINWHQTAQQIDNQIRAFRPFPSSYTMLNGERIKIWAGQPVTSSYQKATPGQIVAADGGRLIIQCGQQTYFAIDELQPSGKKRMLTEQWLNGVELDQLLAEAFESSEGNYEN</sequence>
<dbReference type="InterPro" id="IPR001555">
    <property type="entry name" value="GART_AS"/>
</dbReference>
<evidence type="ECO:0000256" key="5">
    <source>
        <dbReference type="HAMAP-Rule" id="MF_00182"/>
    </source>
</evidence>
<dbReference type="CDD" id="cd08646">
    <property type="entry name" value="FMT_core_Met-tRNA-FMT_N"/>
    <property type="match status" value="1"/>
</dbReference>
<protein>
    <recommendedName>
        <fullName evidence="2 5">Methionyl-tRNA formyltransferase</fullName>
        <ecNumber evidence="2 5">2.1.2.9</ecNumber>
    </recommendedName>
</protein>
<dbReference type="EMBL" id="PKHE01000003">
    <property type="protein sequence ID" value="PKY90396.1"/>
    <property type="molecule type" value="Genomic_DNA"/>
</dbReference>
<dbReference type="InterPro" id="IPR041711">
    <property type="entry name" value="Met-tRNA-FMT_N"/>
</dbReference>
<comment type="similarity">
    <text evidence="1 5">Belongs to the Fmt family.</text>
</comment>
<dbReference type="SUPFAM" id="SSF53328">
    <property type="entry name" value="Formyltransferase"/>
    <property type="match status" value="1"/>
</dbReference>
<dbReference type="NCBIfam" id="TIGR00460">
    <property type="entry name" value="fmt"/>
    <property type="match status" value="1"/>
</dbReference>
<dbReference type="AlphaFoldDB" id="A0A2I1K423"/>
<accession>A0A2I1K423</accession>
<dbReference type="Pfam" id="PF00551">
    <property type="entry name" value="Formyl_trans_N"/>
    <property type="match status" value="1"/>
</dbReference>
<evidence type="ECO:0000259" key="6">
    <source>
        <dbReference type="Pfam" id="PF00551"/>
    </source>
</evidence>
<dbReference type="Proteomes" id="UP000234384">
    <property type="component" value="Unassembled WGS sequence"/>
</dbReference>
<name>A0A2I1K423_9LACT</name>
<comment type="function">
    <text evidence="5">Attaches a formyl group to the free amino group of methionyl-tRNA(fMet). The formyl group appears to play a dual role in the initiator identity of N-formylmethionyl-tRNA by promoting its recognition by IF2 and preventing the misappropriation of this tRNA by the elongation apparatus.</text>
</comment>
<gene>
    <name evidence="5" type="primary">fmt</name>
    <name evidence="8" type="ORF">CYJ57_01865</name>
</gene>
<reference evidence="8 9" key="1">
    <citation type="submission" date="2017-12" db="EMBL/GenBank/DDBJ databases">
        <title>Phylogenetic diversity of female urinary microbiome.</title>
        <authorList>
            <person name="Thomas-White K."/>
            <person name="Wolfe A.J."/>
        </authorList>
    </citation>
    <scope>NUCLEOTIDE SEQUENCE [LARGE SCALE GENOMIC DNA]</scope>
    <source>
        <strain evidence="8 9">UMB0898</strain>
    </source>
</reference>
<dbReference type="InterPro" id="IPR002376">
    <property type="entry name" value="Formyl_transf_N"/>
</dbReference>
<dbReference type="OrthoDB" id="9802815at2"/>
<dbReference type="CDD" id="cd08704">
    <property type="entry name" value="Met_tRNA_FMT_C"/>
    <property type="match status" value="1"/>
</dbReference>
<evidence type="ECO:0000259" key="7">
    <source>
        <dbReference type="Pfam" id="PF02911"/>
    </source>
</evidence>
<dbReference type="HAMAP" id="MF_00182">
    <property type="entry name" value="Formyl_trans"/>
    <property type="match status" value="1"/>
</dbReference>
<evidence type="ECO:0000313" key="8">
    <source>
        <dbReference type="EMBL" id="PKY90396.1"/>
    </source>
</evidence>
<dbReference type="Gene3D" id="3.40.50.12230">
    <property type="match status" value="1"/>
</dbReference>
<keyword evidence="4 5" id="KW-0648">Protein biosynthesis</keyword>
<feature type="domain" description="Formyl transferase N-terminal" evidence="6">
    <location>
        <begin position="4"/>
        <end position="181"/>
    </location>
</feature>
<evidence type="ECO:0000256" key="3">
    <source>
        <dbReference type="ARBA" id="ARBA00022679"/>
    </source>
</evidence>
<dbReference type="EC" id="2.1.2.9" evidence="2 5"/>
<comment type="catalytic activity">
    <reaction evidence="5">
        <text>L-methionyl-tRNA(fMet) + (6R)-10-formyltetrahydrofolate = N-formyl-L-methionyl-tRNA(fMet) + (6S)-5,6,7,8-tetrahydrofolate + H(+)</text>
        <dbReference type="Rhea" id="RHEA:24380"/>
        <dbReference type="Rhea" id="RHEA-COMP:9952"/>
        <dbReference type="Rhea" id="RHEA-COMP:9953"/>
        <dbReference type="ChEBI" id="CHEBI:15378"/>
        <dbReference type="ChEBI" id="CHEBI:57453"/>
        <dbReference type="ChEBI" id="CHEBI:78530"/>
        <dbReference type="ChEBI" id="CHEBI:78844"/>
        <dbReference type="ChEBI" id="CHEBI:195366"/>
        <dbReference type="EC" id="2.1.2.9"/>
    </reaction>
</comment>
<dbReference type="PANTHER" id="PTHR11138:SF5">
    <property type="entry name" value="METHIONYL-TRNA FORMYLTRANSFERASE, MITOCHONDRIAL"/>
    <property type="match status" value="1"/>
</dbReference>
<dbReference type="PANTHER" id="PTHR11138">
    <property type="entry name" value="METHIONYL-TRNA FORMYLTRANSFERASE"/>
    <property type="match status" value="1"/>
</dbReference>
<dbReference type="Pfam" id="PF02911">
    <property type="entry name" value="Formyl_trans_C"/>
    <property type="match status" value="1"/>
</dbReference>
<evidence type="ECO:0000256" key="2">
    <source>
        <dbReference type="ARBA" id="ARBA00012261"/>
    </source>
</evidence>
<evidence type="ECO:0000313" key="9">
    <source>
        <dbReference type="Proteomes" id="UP000234384"/>
    </source>
</evidence>
<feature type="binding site" evidence="5">
    <location>
        <begin position="111"/>
        <end position="114"/>
    </location>
    <ligand>
        <name>(6S)-5,6,7,8-tetrahydrofolate</name>
        <dbReference type="ChEBI" id="CHEBI:57453"/>
    </ligand>
</feature>
<dbReference type="PROSITE" id="PS00373">
    <property type="entry name" value="GART"/>
    <property type="match status" value="1"/>
</dbReference>
<dbReference type="RefSeq" id="WP_101953848.1">
    <property type="nucleotide sequence ID" value="NZ_PKHE01000003.1"/>
</dbReference>
<dbReference type="InterPro" id="IPR036477">
    <property type="entry name" value="Formyl_transf_N_sf"/>
</dbReference>
<dbReference type="InterPro" id="IPR044135">
    <property type="entry name" value="Met-tRNA-FMT_C"/>
</dbReference>
<dbReference type="InterPro" id="IPR005793">
    <property type="entry name" value="Formyl_trans_C"/>
</dbReference>
<dbReference type="GO" id="GO:0005829">
    <property type="term" value="C:cytosol"/>
    <property type="evidence" value="ECO:0007669"/>
    <property type="project" value="TreeGrafter"/>
</dbReference>
<dbReference type="InterPro" id="IPR005794">
    <property type="entry name" value="Fmt"/>
</dbReference>
<dbReference type="FunFam" id="3.40.50.170:FF:000004">
    <property type="entry name" value="Methionyl-tRNA formyltransferase"/>
    <property type="match status" value="1"/>
</dbReference>
<keyword evidence="3 5" id="KW-0808">Transferase</keyword>
<comment type="caution">
    <text evidence="8">The sequence shown here is derived from an EMBL/GenBank/DDBJ whole genome shotgun (WGS) entry which is preliminary data.</text>
</comment>
<feature type="domain" description="Formyl transferase C-terminal" evidence="7">
    <location>
        <begin position="206"/>
        <end position="304"/>
    </location>
</feature>
<evidence type="ECO:0000256" key="4">
    <source>
        <dbReference type="ARBA" id="ARBA00022917"/>
    </source>
</evidence>
<proteinExistence type="inferred from homology"/>
<dbReference type="InterPro" id="IPR011034">
    <property type="entry name" value="Formyl_transferase-like_C_sf"/>
</dbReference>
<organism evidence="8 9">
    <name type="scientific">Falseniella ignava</name>
    <dbReference type="NCBI Taxonomy" id="137730"/>
    <lineage>
        <taxon>Bacteria</taxon>
        <taxon>Bacillati</taxon>
        <taxon>Bacillota</taxon>
        <taxon>Bacilli</taxon>
        <taxon>Lactobacillales</taxon>
        <taxon>Aerococcaceae</taxon>
        <taxon>Falseniella</taxon>
    </lineage>
</organism>